<keyword evidence="1" id="KW-1133">Transmembrane helix</keyword>
<dbReference type="SUPFAM" id="SSF82185">
    <property type="entry name" value="Histone H3 K4-specific methyltransferase SET7/9 N-terminal domain"/>
    <property type="match status" value="1"/>
</dbReference>
<proteinExistence type="predicted"/>
<dbReference type="AlphaFoldDB" id="A0A1G1KZL5"/>
<evidence type="ECO:0000256" key="1">
    <source>
        <dbReference type="SAM" id="Phobius"/>
    </source>
</evidence>
<dbReference type="Gene3D" id="3.90.930.1">
    <property type="match status" value="1"/>
</dbReference>
<keyword evidence="1" id="KW-0812">Transmembrane</keyword>
<organism evidence="2 3">
    <name type="scientific">Candidatus Danuiimicrobium aquiferis</name>
    <dbReference type="NCBI Taxonomy" id="1801832"/>
    <lineage>
        <taxon>Bacteria</taxon>
        <taxon>Pseudomonadati</taxon>
        <taxon>Candidatus Omnitrophota</taxon>
        <taxon>Candidatus Danuiimicrobium</taxon>
    </lineage>
</organism>
<feature type="transmembrane region" description="Helical" evidence="1">
    <location>
        <begin position="12"/>
        <end position="29"/>
    </location>
</feature>
<protein>
    <submittedName>
        <fullName evidence="2">Uncharacterized protein</fullName>
    </submittedName>
</protein>
<comment type="caution">
    <text evidence="2">The sequence shown here is derived from an EMBL/GenBank/DDBJ whole genome shotgun (WGS) entry which is preliminary data.</text>
</comment>
<dbReference type="EMBL" id="MHFR01000034">
    <property type="protein sequence ID" value="OGW98346.1"/>
    <property type="molecule type" value="Genomic_DNA"/>
</dbReference>
<evidence type="ECO:0000313" key="3">
    <source>
        <dbReference type="Proteomes" id="UP000178187"/>
    </source>
</evidence>
<evidence type="ECO:0000313" key="2">
    <source>
        <dbReference type="EMBL" id="OGW98346.1"/>
    </source>
</evidence>
<name>A0A1G1KZL5_9BACT</name>
<reference evidence="2 3" key="1">
    <citation type="journal article" date="2016" name="Nat. Commun.">
        <title>Thousands of microbial genomes shed light on interconnected biogeochemical processes in an aquifer system.</title>
        <authorList>
            <person name="Anantharaman K."/>
            <person name="Brown C.T."/>
            <person name="Hug L.A."/>
            <person name="Sharon I."/>
            <person name="Castelle C.J."/>
            <person name="Probst A.J."/>
            <person name="Thomas B.C."/>
            <person name="Singh A."/>
            <person name="Wilkins M.J."/>
            <person name="Karaoz U."/>
            <person name="Brodie E.L."/>
            <person name="Williams K.H."/>
            <person name="Hubbard S.S."/>
            <person name="Banfield J.F."/>
        </authorList>
    </citation>
    <scope>NUCLEOTIDE SEQUENCE [LARGE SCALE GENOMIC DNA]</scope>
</reference>
<dbReference type="Proteomes" id="UP000178187">
    <property type="component" value="Unassembled WGS sequence"/>
</dbReference>
<accession>A0A1G1KZL5</accession>
<sequence length="312" mass="36158">MMSFGYQSARKKSVYFIVSALIFFYVFFLDRRSGFTYQPYDNQTGQKDYQNSNYPNVNTVTSNNPSANQQMPPNMAVGTSPERQSTILQPVNPLPAVPSPNQWLEQYSFSNAAMEWAQNKAEKAGVFAQSFREGLNKQMQQAQLANQQREQVERFYTTLGDLIRPLKLSEIEQRELIRRIENIYIEDGRTGKYGLDPVYLRDMSNVVRKEYSQIMLEQTHNGVVDTYGLNGALKTRWEIKNARPHGSAVTYYENGEIQYIDIYDHGRKLQRKKYDREGKLEFLQDYDYTYSSASLSHEPENVEPVNVKKIPA</sequence>
<gene>
    <name evidence="2" type="ORF">A3G33_02610</name>
</gene>
<keyword evidence="1" id="KW-0472">Membrane</keyword>